<keyword evidence="4" id="KW-0051">Antiviral defense</keyword>
<dbReference type="Proteomes" id="UP000234331">
    <property type="component" value="Unassembled WGS sequence"/>
</dbReference>
<proteinExistence type="inferred from homology"/>
<dbReference type="SUPFAM" id="SSF158568">
    <property type="entry name" value="AF1862-like"/>
    <property type="match status" value="1"/>
</dbReference>
<dbReference type="InterPro" id="IPR023101">
    <property type="entry name" value="AF1862-like_dom_sf"/>
</dbReference>
<evidence type="ECO:0000256" key="1">
    <source>
        <dbReference type="ARBA" id="ARBA00004496"/>
    </source>
</evidence>
<keyword evidence="7" id="KW-1185">Reference proteome</keyword>
<gene>
    <name evidence="6" type="ORF">FRACA_3640004</name>
</gene>
<dbReference type="Gene3D" id="1.10.520.30">
    <property type="entry name" value="AF1862-like domain"/>
    <property type="match status" value="1"/>
</dbReference>
<dbReference type="InterPro" id="IPR010160">
    <property type="entry name" value="CRISPR-assoc_prot_Cmr5"/>
</dbReference>
<dbReference type="Pfam" id="PF09701">
    <property type="entry name" value="Cas_Cmr5"/>
    <property type="match status" value="1"/>
</dbReference>
<accession>A0A2I2KVM1</accession>
<sequence length="160" mass="16283">MWDGGPVSRRDQILAVTAWQLVGGLPADPKLRAEFRTRAVGLGPMLVSSGLAATAAFHAAKAGPNPAKPRELAYARIADALGCHVLHRADATRNDLVAEVGAMASTTYASASGEARAFALWVRRAAEALIPRSEQAGNAAALAGAAAHGPVGVPDGAGAR</sequence>
<dbReference type="GO" id="GO:0005737">
    <property type="term" value="C:cytoplasm"/>
    <property type="evidence" value="ECO:0007669"/>
    <property type="project" value="UniProtKB-SubCell"/>
</dbReference>
<evidence type="ECO:0000256" key="3">
    <source>
        <dbReference type="ARBA" id="ARBA00022490"/>
    </source>
</evidence>
<comment type="subcellular location">
    <subcellularLocation>
        <location evidence="1">Cytoplasm</location>
    </subcellularLocation>
</comment>
<comment type="similarity">
    <text evidence="2">Belongs to the CRISPR system Cmr5 family.</text>
</comment>
<dbReference type="AlphaFoldDB" id="A0A2I2KVM1"/>
<name>A0A2I2KVM1_9ACTN</name>
<dbReference type="EMBL" id="FZMO01000295">
    <property type="protein sequence ID" value="SNQ49705.1"/>
    <property type="molecule type" value="Genomic_DNA"/>
</dbReference>
<dbReference type="GO" id="GO:0051607">
    <property type="term" value="P:defense response to virus"/>
    <property type="evidence" value="ECO:0007669"/>
    <property type="project" value="UniProtKB-KW"/>
</dbReference>
<evidence type="ECO:0000256" key="4">
    <source>
        <dbReference type="ARBA" id="ARBA00023118"/>
    </source>
</evidence>
<organism evidence="6 7">
    <name type="scientific">Frankia canadensis</name>
    <dbReference type="NCBI Taxonomy" id="1836972"/>
    <lineage>
        <taxon>Bacteria</taxon>
        <taxon>Bacillati</taxon>
        <taxon>Actinomycetota</taxon>
        <taxon>Actinomycetes</taxon>
        <taxon>Frankiales</taxon>
        <taxon>Frankiaceae</taxon>
        <taxon>Frankia</taxon>
    </lineage>
</organism>
<evidence type="ECO:0000256" key="2">
    <source>
        <dbReference type="ARBA" id="ARBA00006161"/>
    </source>
</evidence>
<evidence type="ECO:0000256" key="5">
    <source>
        <dbReference type="ARBA" id="ARBA00030001"/>
    </source>
</evidence>
<dbReference type="NCBIfam" id="TIGR01881">
    <property type="entry name" value="cas_Cmr5"/>
    <property type="match status" value="1"/>
</dbReference>
<evidence type="ECO:0000313" key="7">
    <source>
        <dbReference type="Proteomes" id="UP000234331"/>
    </source>
</evidence>
<evidence type="ECO:0000313" key="6">
    <source>
        <dbReference type="EMBL" id="SNQ49705.1"/>
    </source>
</evidence>
<protein>
    <recommendedName>
        <fullName evidence="5">CRISPR type III-B/RAMP module-associated protein Cmr5</fullName>
    </recommendedName>
</protein>
<reference evidence="6 7" key="1">
    <citation type="submission" date="2017-06" db="EMBL/GenBank/DDBJ databases">
        <authorList>
            <person name="Kim H.J."/>
            <person name="Triplett B.A."/>
        </authorList>
    </citation>
    <scope>NUCLEOTIDE SEQUENCE [LARGE SCALE GENOMIC DNA]</scope>
    <source>
        <strain evidence="6">FRACA_ARgP5</strain>
    </source>
</reference>
<keyword evidence="3" id="KW-0963">Cytoplasm</keyword>